<protein>
    <submittedName>
        <fullName evidence="1">Uncharacterized protein</fullName>
    </submittedName>
</protein>
<gene>
    <name evidence="1" type="ORF">ACFFR3_09515</name>
</gene>
<dbReference type="Proteomes" id="UP001589568">
    <property type="component" value="Unassembled WGS sequence"/>
</dbReference>
<evidence type="ECO:0000313" key="2">
    <source>
        <dbReference type="Proteomes" id="UP001589568"/>
    </source>
</evidence>
<keyword evidence="2" id="KW-1185">Reference proteome</keyword>
<organism evidence="1 2">
    <name type="scientific">Nonomuraea salmonea</name>
    <dbReference type="NCBI Taxonomy" id="46181"/>
    <lineage>
        <taxon>Bacteria</taxon>
        <taxon>Bacillati</taxon>
        <taxon>Actinomycetota</taxon>
        <taxon>Actinomycetes</taxon>
        <taxon>Streptosporangiales</taxon>
        <taxon>Streptosporangiaceae</taxon>
        <taxon>Nonomuraea</taxon>
    </lineage>
</organism>
<dbReference type="RefSeq" id="WP_345407980.1">
    <property type="nucleotide sequence ID" value="NZ_BAAAXS010000001.1"/>
</dbReference>
<dbReference type="EMBL" id="JBHMCF010000008">
    <property type="protein sequence ID" value="MFB9469743.1"/>
    <property type="molecule type" value="Genomic_DNA"/>
</dbReference>
<name>A0ABV5NHG9_9ACTN</name>
<proteinExistence type="predicted"/>
<reference evidence="1 2" key="1">
    <citation type="submission" date="2024-09" db="EMBL/GenBank/DDBJ databases">
        <authorList>
            <person name="Sun Q."/>
            <person name="Mori K."/>
        </authorList>
    </citation>
    <scope>NUCLEOTIDE SEQUENCE [LARGE SCALE GENOMIC DNA]</scope>
    <source>
        <strain evidence="1 2">JCM 3324</strain>
    </source>
</reference>
<sequence length="75" mass="8313">MDTTALKARHHATDLITAITGLDGDAPVRLHLVTRTGTPAPDQGLPWNELIRIRATEHLPGHAARLMRISRWSSR</sequence>
<evidence type="ECO:0000313" key="1">
    <source>
        <dbReference type="EMBL" id="MFB9469743.1"/>
    </source>
</evidence>
<accession>A0ABV5NHG9</accession>
<comment type="caution">
    <text evidence="1">The sequence shown here is derived from an EMBL/GenBank/DDBJ whole genome shotgun (WGS) entry which is preliminary data.</text>
</comment>